<proteinExistence type="predicted"/>
<accession>A0ABV6SF54</accession>
<reference evidence="1 2" key="1">
    <citation type="submission" date="2024-09" db="EMBL/GenBank/DDBJ databases">
        <authorList>
            <person name="Sun Q."/>
            <person name="Mori K."/>
        </authorList>
    </citation>
    <scope>NUCLEOTIDE SEQUENCE [LARGE SCALE GENOMIC DNA]</scope>
    <source>
        <strain evidence="1 2">CICC 11035S</strain>
    </source>
</reference>
<sequence>MADRARLAGAGLAAMLLAALPGQGHGQGLAAGAKGAATAEVVAPTQIVPLSYLRFGSFARPASAGTETVSVASAVSGTGGMAANLSMPQGTGGRGAASFQLNGQPRRIYIVDLPAQATIASGSATMTVSNFTSDTVGIGIGQLDASGRDILTVGGTLNVSANQAAGDYSGTFPLTVYYL</sequence>
<comment type="caution">
    <text evidence="1">The sequence shown here is derived from an EMBL/GenBank/DDBJ whole genome shotgun (WGS) entry which is preliminary data.</text>
</comment>
<dbReference type="EMBL" id="JBHLTM010000085">
    <property type="protein sequence ID" value="MFC0687327.1"/>
    <property type="molecule type" value="Genomic_DNA"/>
</dbReference>
<keyword evidence="2" id="KW-1185">Reference proteome</keyword>
<dbReference type="RefSeq" id="WP_267219857.1">
    <property type="nucleotide sequence ID" value="NZ_JAPCWC010000005.1"/>
</dbReference>
<evidence type="ECO:0000313" key="1">
    <source>
        <dbReference type="EMBL" id="MFC0687327.1"/>
    </source>
</evidence>
<organism evidence="1 2">
    <name type="scientific">Novosphingobium clariflavum</name>
    <dbReference type="NCBI Taxonomy" id="2029884"/>
    <lineage>
        <taxon>Bacteria</taxon>
        <taxon>Pseudomonadati</taxon>
        <taxon>Pseudomonadota</taxon>
        <taxon>Alphaproteobacteria</taxon>
        <taxon>Sphingomonadales</taxon>
        <taxon>Sphingomonadaceae</taxon>
        <taxon>Novosphingobium</taxon>
    </lineage>
</organism>
<dbReference type="Pfam" id="PF14352">
    <property type="entry name" value="DUF4402"/>
    <property type="match status" value="1"/>
</dbReference>
<evidence type="ECO:0000313" key="2">
    <source>
        <dbReference type="Proteomes" id="UP001589858"/>
    </source>
</evidence>
<dbReference type="InterPro" id="IPR025514">
    <property type="entry name" value="DUF4402"/>
</dbReference>
<protein>
    <submittedName>
        <fullName evidence="1">DUF4402 domain-containing protein</fullName>
    </submittedName>
</protein>
<name>A0ABV6SF54_9SPHN</name>
<dbReference type="Proteomes" id="UP001589858">
    <property type="component" value="Unassembled WGS sequence"/>
</dbReference>
<gene>
    <name evidence="1" type="ORF">ACFFF8_22320</name>
</gene>